<organism evidence="13 14">
    <name type="scientific">Brevibacterium casei</name>
    <dbReference type="NCBI Taxonomy" id="33889"/>
    <lineage>
        <taxon>Bacteria</taxon>
        <taxon>Bacillati</taxon>
        <taxon>Actinomycetota</taxon>
        <taxon>Actinomycetes</taxon>
        <taxon>Micrococcales</taxon>
        <taxon>Brevibacteriaceae</taxon>
        <taxon>Brevibacterium</taxon>
    </lineage>
</organism>
<feature type="binding site" evidence="11">
    <location>
        <position position="50"/>
    </location>
    <ligand>
        <name>L-glutamine</name>
        <dbReference type="ChEBI" id="CHEBI:58359"/>
    </ligand>
</feature>
<comment type="catalytic activity">
    <reaction evidence="9 11">
        <text>hydrogencarbonate + L-glutamine + 2 ATP + H2O = carbamoyl phosphate + L-glutamate + 2 ADP + phosphate + 2 H(+)</text>
        <dbReference type="Rhea" id="RHEA:18633"/>
        <dbReference type="ChEBI" id="CHEBI:15377"/>
        <dbReference type="ChEBI" id="CHEBI:15378"/>
        <dbReference type="ChEBI" id="CHEBI:17544"/>
        <dbReference type="ChEBI" id="CHEBI:29985"/>
        <dbReference type="ChEBI" id="CHEBI:30616"/>
        <dbReference type="ChEBI" id="CHEBI:43474"/>
        <dbReference type="ChEBI" id="CHEBI:58228"/>
        <dbReference type="ChEBI" id="CHEBI:58359"/>
        <dbReference type="ChEBI" id="CHEBI:456216"/>
        <dbReference type="EC" id="6.3.5.5"/>
    </reaction>
</comment>
<dbReference type="InterPro" id="IPR002474">
    <property type="entry name" value="CarbamoylP_synth_ssu_N"/>
</dbReference>
<keyword evidence="6 11" id="KW-0067">ATP-binding</keyword>
<dbReference type="SMART" id="SM01097">
    <property type="entry name" value="CPSase_sm_chain"/>
    <property type="match status" value="1"/>
</dbReference>
<evidence type="ECO:0000313" key="14">
    <source>
        <dbReference type="Proteomes" id="UP000386281"/>
    </source>
</evidence>
<dbReference type="SUPFAM" id="SSF52317">
    <property type="entry name" value="Class I glutamine amidotransferase-like"/>
    <property type="match status" value="1"/>
</dbReference>
<dbReference type="GO" id="GO:0006207">
    <property type="term" value="P:'de novo' pyrimidine nucleobase biosynthetic process"/>
    <property type="evidence" value="ECO:0007669"/>
    <property type="project" value="InterPro"/>
</dbReference>
<gene>
    <name evidence="11 13" type="primary">carA</name>
    <name evidence="13" type="ORF">NCTC12391_01393</name>
</gene>
<keyword evidence="11" id="KW-0055">Arginine biosynthesis</keyword>
<name>A0A449D457_9MICO</name>
<feature type="binding site" evidence="11">
    <location>
        <position position="304"/>
    </location>
    <ligand>
        <name>L-glutamine</name>
        <dbReference type="ChEBI" id="CHEBI:58359"/>
    </ligand>
</feature>
<dbReference type="CDD" id="cd01744">
    <property type="entry name" value="GATase1_CPSase"/>
    <property type="match status" value="1"/>
</dbReference>
<feature type="domain" description="Carbamoyl-phosphate synthase small subunit N-terminal" evidence="12">
    <location>
        <begin position="6"/>
        <end position="136"/>
    </location>
</feature>
<evidence type="ECO:0000256" key="5">
    <source>
        <dbReference type="ARBA" id="ARBA00022741"/>
    </source>
</evidence>
<evidence type="ECO:0000256" key="4">
    <source>
        <dbReference type="ARBA" id="ARBA00022598"/>
    </source>
</evidence>
<dbReference type="PRINTS" id="PR00099">
    <property type="entry name" value="CPSGATASE"/>
</dbReference>
<dbReference type="EMBL" id="CAACXN010000014">
    <property type="protein sequence ID" value="VEW12296.1"/>
    <property type="molecule type" value="Genomic_DNA"/>
</dbReference>
<dbReference type="GO" id="GO:0044205">
    <property type="term" value="P:'de novo' UMP biosynthetic process"/>
    <property type="evidence" value="ECO:0007669"/>
    <property type="project" value="UniProtKB-UniRule"/>
</dbReference>
<evidence type="ECO:0000256" key="11">
    <source>
        <dbReference type="HAMAP-Rule" id="MF_01209"/>
    </source>
</evidence>
<dbReference type="InterPro" id="IPR006274">
    <property type="entry name" value="CarbamoylP_synth_ssu"/>
</dbReference>
<feature type="binding site" evidence="11">
    <location>
        <position position="261"/>
    </location>
    <ligand>
        <name>L-glutamine</name>
        <dbReference type="ChEBI" id="CHEBI:58359"/>
    </ligand>
</feature>
<keyword evidence="11" id="KW-0028">Amino-acid biosynthesis</keyword>
<evidence type="ECO:0000259" key="12">
    <source>
        <dbReference type="SMART" id="SM01097"/>
    </source>
</evidence>
<evidence type="ECO:0000256" key="8">
    <source>
        <dbReference type="ARBA" id="ARBA00022975"/>
    </source>
</evidence>
<feature type="binding site" evidence="11">
    <location>
        <position position="264"/>
    </location>
    <ligand>
        <name>L-glutamine</name>
        <dbReference type="ChEBI" id="CHEBI:58359"/>
    </ligand>
</feature>
<dbReference type="Proteomes" id="UP000386281">
    <property type="component" value="Unassembled WGS sequence"/>
</dbReference>
<dbReference type="RefSeq" id="WP_190246753.1">
    <property type="nucleotide sequence ID" value="NZ_CAACXN010000014.1"/>
</dbReference>
<dbReference type="NCBIfam" id="NF009475">
    <property type="entry name" value="PRK12838.1"/>
    <property type="match status" value="1"/>
</dbReference>
<keyword evidence="5 11" id="KW-0547">Nucleotide-binding</keyword>
<proteinExistence type="inferred from homology"/>
<dbReference type="GO" id="GO:0004359">
    <property type="term" value="F:glutaminase activity"/>
    <property type="evidence" value="ECO:0007669"/>
    <property type="project" value="RHEA"/>
</dbReference>
<sequence length="379" mass="40261">MRLSTTPAVLVLEDGRTFTGSAYGAVGETVGEAVFVTAMSGYQETLTDPSYHRQIVIQTAPHIGNTGINAADDESRQIWVSGYVVRDASRISSNWRSEGDLETHLAEAGVVGIKDVDTRALTRHLRDKGAMRMGIFSGPAAEADPGTMLETVLATPPMAGSQLADEVSVSETELVPAVGEAKFSVAAVDLGIKAMTPQRLAERGIDVHVVPASVTFEEIRALGVGGVFFSNGPGDPATADEQVALLREVLGARIPFFGICFGNQLLGRALGFGTFKLPFGHRGINVPVIDRTTDKVEITAQNHGFAVDAPLEGETTAPADPDFGRVVVSHVCLNDDVVEGLQCLDIPAFSVQFHPEAAAGPHDSDYLFDRFVDLMSSRA</sequence>
<dbReference type="PROSITE" id="PS51273">
    <property type="entry name" value="GATASE_TYPE_1"/>
    <property type="match status" value="1"/>
</dbReference>
<dbReference type="Pfam" id="PF00117">
    <property type="entry name" value="GATase"/>
    <property type="match status" value="1"/>
</dbReference>
<dbReference type="NCBIfam" id="TIGR01368">
    <property type="entry name" value="CPSaseIIsmall"/>
    <property type="match status" value="1"/>
</dbReference>
<dbReference type="Gene3D" id="3.40.50.880">
    <property type="match status" value="1"/>
</dbReference>
<evidence type="ECO:0000256" key="1">
    <source>
        <dbReference type="ARBA" id="ARBA00004812"/>
    </source>
</evidence>
<feature type="binding site" evidence="11">
    <location>
        <position position="232"/>
    </location>
    <ligand>
        <name>L-glutamine</name>
        <dbReference type="ChEBI" id="CHEBI:58359"/>
    </ligand>
</feature>
<comment type="subunit">
    <text evidence="11">Composed of two chains; the small (or glutamine) chain promotes the hydrolysis of glutamine to ammonia, which is used by the large (or ammonia) chain to synthesize carbamoyl phosphate. Tetramer of heterodimers (alpha,beta)4.</text>
</comment>
<accession>A0A449D457</accession>
<dbReference type="GO" id="GO:0006541">
    <property type="term" value="P:glutamine metabolic process"/>
    <property type="evidence" value="ECO:0007669"/>
    <property type="project" value="InterPro"/>
</dbReference>
<evidence type="ECO:0000256" key="2">
    <source>
        <dbReference type="ARBA" id="ARBA00005077"/>
    </source>
</evidence>
<evidence type="ECO:0000256" key="9">
    <source>
        <dbReference type="ARBA" id="ARBA00048816"/>
    </source>
</evidence>
<dbReference type="UniPathway" id="UPA00070">
    <property type="reaction ID" value="UER00115"/>
</dbReference>
<dbReference type="InterPro" id="IPR050472">
    <property type="entry name" value="Anth_synth/Amidotransfase"/>
</dbReference>
<feature type="binding site" evidence="11">
    <location>
        <position position="234"/>
    </location>
    <ligand>
        <name>L-glutamine</name>
        <dbReference type="ChEBI" id="CHEBI:58359"/>
    </ligand>
</feature>
<dbReference type="AlphaFoldDB" id="A0A449D457"/>
<keyword evidence="4 11" id="KW-0436">Ligase</keyword>
<dbReference type="GO" id="GO:0006526">
    <property type="term" value="P:L-arginine biosynthetic process"/>
    <property type="evidence" value="ECO:0007669"/>
    <property type="project" value="UniProtKB-UniRule"/>
</dbReference>
<reference evidence="13 14" key="1">
    <citation type="submission" date="2019-02" db="EMBL/GenBank/DDBJ databases">
        <authorList>
            <consortium name="Pathogen Informatics"/>
        </authorList>
    </citation>
    <scope>NUCLEOTIDE SEQUENCE [LARGE SCALE GENOMIC DNA]</scope>
    <source>
        <strain evidence="13 14">3012STDY7078520</strain>
    </source>
</reference>
<dbReference type="FunFam" id="3.50.30.20:FF:000001">
    <property type="entry name" value="Carbamoyl-phosphate synthase small chain"/>
    <property type="match status" value="1"/>
</dbReference>
<dbReference type="EC" id="6.3.5.5" evidence="11"/>
<dbReference type="GO" id="GO:0005524">
    <property type="term" value="F:ATP binding"/>
    <property type="evidence" value="ECO:0007669"/>
    <property type="project" value="UniProtKB-UniRule"/>
</dbReference>
<feature type="active site" evidence="11">
    <location>
        <position position="354"/>
    </location>
</feature>
<feature type="binding site" evidence="11">
    <location>
        <position position="302"/>
    </location>
    <ligand>
        <name>L-glutamine</name>
        <dbReference type="ChEBI" id="CHEBI:58359"/>
    </ligand>
</feature>
<evidence type="ECO:0000256" key="3">
    <source>
        <dbReference type="ARBA" id="ARBA00007800"/>
    </source>
</evidence>
<comment type="pathway">
    <text evidence="2 11">Amino-acid biosynthesis; L-arginine biosynthesis; carbamoyl phosphate from bicarbonate: step 1/1.</text>
</comment>
<keyword evidence="7 11" id="KW-0315">Glutamine amidotransferase</keyword>
<evidence type="ECO:0000313" key="13">
    <source>
        <dbReference type="EMBL" id="VEW12296.1"/>
    </source>
</evidence>
<dbReference type="Gene3D" id="3.50.30.20">
    <property type="entry name" value="Carbamoyl-phosphate synthase small subunit, N-terminal domain"/>
    <property type="match status" value="1"/>
</dbReference>
<evidence type="ECO:0000256" key="7">
    <source>
        <dbReference type="ARBA" id="ARBA00022962"/>
    </source>
</evidence>
<dbReference type="InterPro" id="IPR029062">
    <property type="entry name" value="Class_I_gatase-like"/>
</dbReference>
<comment type="catalytic activity">
    <reaction evidence="10 11">
        <text>L-glutamine + H2O = L-glutamate + NH4(+)</text>
        <dbReference type="Rhea" id="RHEA:15889"/>
        <dbReference type="ChEBI" id="CHEBI:15377"/>
        <dbReference type="ChEBI" id="CHEBI:28938"/>
        <dbReference type="ChEBI" id="CHEBI:29985"/>
        <dbReference type="ChEBI" id="CHEBI:58359"/>
    </reaction>
</comment>
<dbReference type="PRINTS" id="PR00096">
    <property type="entry name" value="GATASE"/>
</dbReference>
<dbReference type="InterPro" id="IPR017926">
    <property type="entry name" value="GATASE"/>
</dbReference>
<dbReference type="UniPathway" id="UPA00068">
    <property type="reaction ID" value="UER00171"/>
</dbReference>
<dbReference type="PANTHER" id="PTHR43418">
    <property type="entry name" value="MULTIFUNCTIONAL TRYPTOPHAN BIOSYNTHESIS PROTEIN-RELATED"/>
    <property type="match status" value="1"/>
</dbReference>
<dbReference type="PANTHER" id="PTHR43418:SF7">
    <property type="entry name" value="CARBAMOYL-PHOSPHATE SYNTHASE SMALL CHAIN"/>
    <property type="match status" value="1"/>
</dbReference>
<dbReference type="InterPro" id="IPR035686">
    <property type="entry name" value="CPSase_GATase1"/>
</dbReference>
<keyword evidence="8 11" id="KW-0665">Pyrimidine biosynthesis</keyword>
<feature type="active site" description="Nucleophile" evidence="11">
    <location>
        <position position="260"/>
    </location>
</feature>
<feature type="active site" evidence="11">
    <location>
        <position position="356"/>
    </location>
</feature>
<dbReference type="HAMAP" id="MF_01209">
    <property type="entry name" value="CPSase_S_chain"/>
    <property type="match status" value="1"/>
</dbReference>
<comment type="function">
    <text evidence="11">Small subunit of the glutamine-dependent carbamoyl phosphate synthetase (CPSase). CPSase catalyzes the formation of carbamoyl phosphate from the ammonia moiety of glutamine, carbonate, and phosphate donated by ATP, constituting the first step of 2 biosynthetic pathways, one leading to arginine and/or urea and the other to pyrimidine nucleotides. The small subunit (glutamine amidotransferase) binds and cleaves glutamine to supply the large subunit with the substrate ammonia.</text>
</comment>
<protein>
    <recommendedName>
        <fullName evidence="11">Carbamoyl phosphate synthase small chain</fullName>
        <ecNumber evidence="11">6.3.5.5</ecNumber>
    </recommendedName>
    <alternativeName>
        <fullName evidence="11">Carbamoyl phosphate synthetase glutamine chain</fullName>
    </alternativeName>
</protein>
<comment type="similarity">
    <text evidence="3 11">Belongs to the CarA family.</text>
</comment>
<feature type="region of interest" description="CPSase" evidence="11">
    <location>
        <begin position="1"/>
        <end position="183"/>
    </location>
</feature>
<dbReference type="SUPFAM" id="SSF52021">
    <property type="entry name" value="Carbamoyl phosphate synthetase, small subunit N-terminal domain"/>
    <property type="match status" value="1"/>
</dbReference>
<dbReference type="GO" id="GO:0004088">
    <property type="term" value="F:carbamoyl-phosphate synthase (glutamine-hydrolyzing) activity"/>
    <property type="evidence" value="ECO:0007669"/>
    <property type="project" value="UniProtKB-UniRule"/>
</dbReference>
<comment type="pathway">
    <text evidence="1 11">Pyrimidine metabolism; UMP biosynthesis via de novo pathway; (S)-dihydroorotate from bicarbonate: step 1/3.</text>
</comment>
<evidence type="ECO:0000256" key="10">
    <source>
        <dbReference type="ARBA" id="ARBA00049285"/>
    </source>
</evidence>
<evidence type="ECO:0000256" key="6">
    <source>
        <dbReference type="ARBA" id="ARBA00022840"/>
    </source>
</evidence>
<dbReference type="Pfam" id="PF00988">
    <property type="entry name" value="CPSase_sm_chain"/>
    <property type="match status" value="1"/>
</dbReference>
<dbReference type="InterPro" id="IPR036480">
    <property type="entry name" value="CarbP_synth_ssu_N_sf"/>
</dbReference>
<feature type="binding site" evidence="11">
    <location>
        <position position="305"/>
    </location>
    <ligand>
        <name>L-glutamine</name>
        <dbReference type="ChEBI" id="CHEBI:58359"/>
    </ligand>
</feature>